<name>A0A0M0K176_9EUKA</name>
<feature type="compositionally biased region" description="Polar residues" evidence="1">
    <location>
        <begin position="284"/>
        <end position="294"/>
    </location>
</feature>
<comment type="caution">
    <text evidence="2">The sequence shown here is derived from an EMBL/GenBank/DDBJ whole genome shotgun (WGS) entry which is preliminary data.</text>
</comment>
<feature type="region of interest" description="Disordered" evidence="1">
    <location>
        <begin position="83"/>
        <end position="105"/>
    </location>
</feature>
<reference evidence="3" key="1">
    <citation type="journal article" date="2015" name="PLoS Genet.">
        <title>Genome Sequence and Transcriptome Analyses of Chrysochromulina tobin: Metabolic Tools for Enhanced Algal Fitness in the Prominent Order Prymnesiales (Haptophyceae).</title>
        <authorList>
            <person name="Hovde B.T."/>
            <person name="Deodato C.R."/>
            <person name="Hunsperger H.M."/>
            <person name="Ryken S.A."/>
            <person name="Yost W."/>
            <person name="Jha R.K."/>
            <person name="Patterson J."/>
            <person name="Monnat R.J. Jr."/>
            <person name="Barlow S.B."/>
            <person name="Starkenburg S.R."/>
            <person name="Cattolico R.A."/>
        </authorList>
    </citation>
    <scope>NUCLEOTIDE SEQUENCE</scope>
    <source>
        <strain evidence="3">CCMP291</strain>
    </source>
</reference>
<accession>A0A0M0K176</accession>
<feature type="region of interest" description="Disordered" evidence="1">
    <location>
        <begin position="270"/>
        <end position="297"/>
    </location>
</feature>
<dbReference type="AlphaFoldDB" id="A0A0M0K176"/>
<evidence type="ECO:0000313" key="2">
    <source>
        <dbReference type="EMBL" id="KOO32347.1"/>
    </source>
</evidence>
<gene>
    <name evidence="2" type="ORF">Ctob_014245</name>
</gene>
<dbReference type="EMBL" id="JWZX01001797">
    <property type="protein sequence ID" value="KOO32347.1"/>
    <property type="molecule type" value="Genomic_DNA"/>
</dbReference>
<dbReference type="PANTHER" id="PTHR37028:SF9">
    <property type="entry name" value="NUCLEAR PROTEIN MDM1"/>
    <property type="match status" value="1"/>
</dbReference>
<evidence type="ECO:0000313" key="3">
    <source>
        <dbReference type="Proteomes" id="UP000037460"/>
    </source>
</evidence>
<dbReference type="Proteomes" id="UP000037460">
    <property type="component" value="Unassembled WGS sequence"/>
</dbReference>
<dbReference type="PANTHER" id="PTHR37028">
    <property type="entry name" value="UNNAMED PRODUCT-RELATED"/>
    <property type="match status" value="1"/>
</dbReference>
<proteinExistence type="predicted"/>
<evidence type="ECO:0000256" key="1">
    <source>
        <dbReference type="SAM" id="MobiDB-lite"/>
    </source>
</evidence>
<protein>
    <submittedName>
        <fullName evidence="2">Uncharacterized protein</fullName>
    </submittedName>
</protein>
<feature type="compositionally biased region" description="Low complexity" evidence="1">
    <location>
        <begin position="83"/>
        <end position="100"/>
    </location>
</feature>
<keyword evidence="3" id="KW-1185">Reference proteome</keyword>
<sequence>MEDYKRFCSVATAQPFTEEDLERSAQALIAKLESFGQGVDGSDINAAMPAALAARSIRSPKKIASSYFEAEDESPQLLEAGVSQASNGSNQSGAGQSASARLYEQARAKQSAKAVDDDVKENGVYAPTINARSKILTGKREGAVSDRLHEEAIEREARRQRAIEAAQAQKEAEALEAGEGGVPKINEVSAQLTAGRAGAVADRLFDSHKELKQKQVDRREAPVQDRLYACAAERQQKMLLASTIPDEDRTPAISDTSRRLAERANAGLSLQERLANKAGRNAGTRPTPTPTDLQEATHAPTINPHSERLAVQAQARQWAEGHVHIAVEDRLIAQAAKPKEEAPLPEMKPVINPMSEKILARRGPIAPLEERLQVPVKHIRGGVGSELDDVTLAPKLSEGTSKLIASDCV</sequence>
<organism evidence="2 3">
    <name type="scientific">Chrysochromulina tobinii</name>
    <dbReference type="NCBI Taxonomy" id="1460289"/>
    <lineage>
        <taxon>Eukaryota</taxon>
        <taxon>Haptista</taxon>
        <taxon>Haptophyta</taxon>
        <taxon>Prymnesiophyceae</taxon>
        <taxon>Prymnesiales</taxon>
        <taxon>Chrysochromulinaceae</taxon>
        <taxon>Chrysochromulina</taxon>
    </lineage>
</organism>